<accession>A0A067N7K2</accession>
<protein>
    <recommendedName>
        <fullName evidence="2">BTB domain-containing protein</fullName>
    </recommendedName>
</protein>
<keyword evidence="4" id="KW-1185">Reference proteome</keyword>
<feature type="region of interest" description="Disordered" evidence="1">
    <location>
        <begin position="65"/>
        <end position="108"/>
    </location>
</feature>
<evidence type="ECO:0000259" key="2">
    <source>
        <dbReference type="PROSITE" id="PS50097"/>
    </source>
</evidence>
<dbReference type="InterPro" id="IPR000210">
    <property type="entry name" value="BTB/POZ_dom"/>
</dbReference>
<dbReference type="Proteomes" id="UP000027195">
    <property type="component" value="Unassembled WGS sequence"/>
</dbReference>
<dbReference type="PROSITE" id="PS50097">
    <property type="entry name" value="BTB"/>
    <property type="match status" value="1"/>
</dbReference>
<proteinExistence type="predicted"/>
<gene>
    <name evidence="3" type="ORF">BOTBODRAFT_41105</name>
</gene>
<evidence type="ECO:0000313" key="3">
    <source>
        <dbReference type="EMBL" id="KDQ19751.1"/>
    </source>
</evidence>
<reference evidence="4" key="1">
    <citation type="journal article" date="2014" name="Proc. Natl. Acad. Sci. U.S.A.">
        <title>Extensive sampling of basidiomycete genomes demonstrates inadequacy of the white-rot/brown-rot paradigm for wood decay fungi.</title>
        <authorList>
            <person name="Riley R."/>
            <person name="Salamov A.A."/>
            <person name="Brown D.W."/>
            <person name="Nagy L.G."/>
            <person name="Floudas D."/>
            <person name="Held B.W."/>
            <person name="Levasseur A."/>
            <person name="Lombard V."/>
            <person name="Morin E."/>
            <person name="Otillar R."/>
            <person name="Lindquist E.A."/>
            <person name="Sun H."/>
            <person name="LaButti K.M."/>
            <person name="Schmutz J."/>
            <person name="Jabbour D."/>
            <person name="Luo H."/>
            <person name="Baker S.E."/>
            <person name="Pisabarro A.G."/>
            <person name="Walton J.D."/>
            <person name="Blanchette R.A."/>
            <person name="Henrissat B."/>
            <person name="Martin F."/>
            <person name="Cullen D."/>
            <person name="Hibbett D.S."/>
            <person name="Grigoriev I.V."/>
        </authorList>
    </citation>
    <scope>NUCLEOTIDE SEQUENCE [LARGE SCALE GENOMIC DNA]</scope>
    <source>
        <strain evidence="4">FD-172 SS1</strain>
    </source>
</reference>
<evidence type="ECO:0000313" key="4">
    <source>
        <dbReference type="Proteomes" id="UP000027195"/>
    </source>
</evidence>
<dbReference type="OrthoDB" id="3366352at2759"/>
<dbReference type="AlphaFoldDB" id="A0A067N7K2"/>
<feature type="region of interest" description="Disordered" evidence="1">
    <location>
        <begin position="262"/>
        <end position="303"/>
    </location>
</feature>
<name>A0A067N7K2_BOTB1</name>
<dbReference type="HOGENOM" id="CLU_068729_0_0_1"/>
<evidence type="ECO:0000256" key="1">
    <source>
        <dbReference type="SAM" id="MobiDB-lite"/>
    </source>
</evidence>
<dbReference type="InParanoid" id="A0A067N7K2"/>
<dbReference type="EMBL" id="KL198018">
    <property type="protein sequence ID" value="KDQ19751.1"/>
    <property type="molecule type" value="Genomic_DNA"/>
</dbReference>
<organism evidence="3 4">
    <name type="scientific">Botryobasidium botryosum (strain FD-172 SS1)</name>
    <dbReference type="NCBI Taxonomy" id="930990"/>
    <lineage>
        <taxon>Eukaryota</taxon>
        <taxon>Fungi</taxon>
        <taxon>Dikarya</taxon>
        <taxon>Basidiomycota</taxon>
        <taxon>Agaricomycotina</taxon>
        <taxon>Agaricomycetes</taxon>
        <taxon>Cantharellales</taxon>
        <taxon>Botryobasidiaceae</taxon>
        <taxon>Botryobasidium</taxon>
    </lineage>
</organism>
<sequence length="303" mass="33586">MASDSDHGGSMQDVPVEYIIRRLHDIAPYYWSHPETTNCAIQFPIDVQQIREGMARQARRKAVQARRQSSMSGDSSFCGDPPQSRPGVFEPGSMNDLRRGSAPVSGGSPMRTVRLHMEYLTTQSALFRNLLSQSNSLDLSTSASGNPLHQFAPPHTTFRFPSHRAPRMLPTTTIPTILLPVPDPTSFPLIIHYLYFGKLEYMDRGLHAGEVQWEGIVRNVEYLGLGHEIKSFLGSWWRRWIESGAAGSGRQTIDAIVLEEGDDEMNGDGSSPVDDNDSGYGSAMSTGPVHSSEEDLVSRMQHL</sequence>
<feature type="domain" description="BTB" evidence="2">
    <location>
        <begin position="111"/>
        <end position="203"/>
    </location>
</feature>